<evidence type="ECO:0000256" key="1">
    <source>
        <dbReference type="ARBA" id="ARBA00009497"/>
    </source>
</evidence>
<gene>
    <name evidence="4" type="ORF">SM116_08220</name>
</gene>
<dbReference type="InterPro" id="IPR009078">
    <property type="entry name" value="Ferritin-like_SF"/>
</dbReference>
<accession>A0ABZ0SR69</accession>
<evidence type="ECO:0000259" key="3">
    <source>
        <dbReference type="Pfam" id="PF00210"/>
    </source>
</evidence>
<dbReference type="SUPFAM" id="SSF47240">
    <property type="entry name" value="Ferritin-like"/>
    <property type="match status" value="1"/>
</dbReference>
<dbReference type="RefSeq" id="WP_320943956.1">
    <property type="nucleotide sequence ID" value="NZ_BAABEU010000007.1"/>
</dbReference>
<dbReference type="InterPro" id="IPR012347">
    <property type="entry name" value="Ferritin-like"/>
</dbReference>
<evidence type="ECO:0000313" key="5">
    <source>
        <dbReference type="Proteomes" id="UP001323798"/>
    </source>
</evidence>
<sequence>MSQTETTPAAAVDPAVATGSAQFLAPVVIGMEALVVNGKQAHWNVRGANFIAIHELLDSLVTHAQGWADEAAERIVALGLPVDARLSTVAAKAKPSAVGGGFAQWDDMIRAVIDDIDVVLADLQAAIDGLDEIDLTSQDVAIGIKQGLEKDRWFLFAHLAE</sequence>
<comment type="similarity">
    <text evidence="1 2">Belongs to the Dps family.</text>
</comment>
<feature type="domain" description="Ferritin/DPS" evidence="3">
    <location>
        <begin position="36"/>
        <end position="160"/>
    </location>
</feature>
<proteinExistence type="inferred from homology"/>
<dbReference type="PANTHER" id="PTHR42932">
    <property type="entry name" value="GENERAL STRESS PROTEIN 20U"/>
    <property type="match status" value="1"/>
</dbReference>
<reference evidence="4 5" key="1">
    <citation type="submission" date="2023-11" db="EMBL/GenBank/DDBJ databases">
        <title>Genome sequence of Microbacterium rhizosphaerae KACC 19337.</title>
        <authorList>
            <person name="Choi H."/>
            <person name="Kim S."/>
            <person name="Kim Y."/>
            <person name="Kwon S.-W."/>
            <person name="Heo J."/>
        </authorList>
    </citation>
    <scope>NUCLEOTIDE SEQUENCE [LARGE SCALE GENOMIC DNA]</scope>
    <source>
        <strain evidence="4 5">KACC 19337</strain>
    </source>
</reference>
<dbReference type="InterPro" id="IPR008331">
    <property type="entry name" value="Ferritin_DPS_dom"/>
</dbReference>
<protein>
    <submittedName>
        <fullName evidence="4">DNA starvation/stationary phase protection protein</fullName>
    </submittedName>
</protein>
<name>A0ABZ0SR69_9MICO</name>
<organism evidence="4 5">
    <name type="scientific">Microbacterium rhizosphaerae</name>
    <dbReference type="NCBI Taxonomy" id="1678237"/>
    <lineage>
        <taxon>Bacteria</taxon>
        <taxon>Bacillati</taxon>
        <taxon>Actinomycetota</taxon>
        <taxon>Actinomycetes</taxon>
        <taxon>Micrococcales</taxon>
        <taxon>Microbacteriaceae</taxon>
        <taxon>Microbacterium</taxon>
    </lineage>
</organism>
<dbReference type="Pfam" id="PF00210">
    <property type="entry name" value="Ferritin"/>
    <property type="match status" value="1"/>
</dbReference>
<dbReference type="InterPro" id="IPR002177">
    <property type="entry name" value="DPS_DNA-bd"/>
</dbReference>
<dbReference type="PANTHER" id="PTHR42932:SF2">
    <property type="entry name" value="DNA PROTECTION DURING STARVATION PROTEIN 1"/>
    <property type="match status" value="1"/>
</dbReference>
<dbReference type="PRINTS" id="PR01346">
    <property type="entry name" value="HELNAPAPROT"/>
</dbReference>
<dbReference type="Proteomes" id="UP001323798">
    <property type="component" value="Chromosome"/>
</dbReference>
<dbReference type="EMBL" id="CP139368">
    <property type="protein sequence ID" value="WPR91255.1"/>
    <property type="molecule type" value="Genomic_DNA"/>
</dbReference>
<dbReference type="CDD" id="cd01043">
    <property type="entry name" value="DPS"/>
    <property type="match status" value="1"/>
</dbReference>
<evidence type="ECO:0000313" key="4">
    <source>
        <dbReference type="EMBL" id="WPR91255.1"/>
    </source>
</evidence>
<dbReference type="Gene3D" id="1.20.1260.10">
    <property type="match status" value="1"/>
</dbReference>
<keyword evidence="5" id="KW-1185">Reference proteome</keyword>
<dbReference type="PIRSF" id="PIRSF005900">
    <property type="entry name" value="Dps"/>
    <property type="match status" value="1"/>
</dbReference>
<evidence type="ECO:0000256" key="2">
    <source>
        <dbReference type="RuleBase" id="RU003875"/>
    </source>
</evidence>